<evidence type="ECO:0000313" key="1">
    <source>
        <dbReference type="EMBL" id="MBW81703.1"/>
    </source>
</evidence>
<name>A0A2P2IKI9_RHIMU</name>
<reference evidence="1" key="1">
    <citation type="submission" date="2018-02" db="EMBL/GenBank/DDBJ databases">
        <title>Rhizophora mucronata_Transcriptome.</title>
        <authorList>
            <person name="Meera S.P."/>
            <person name="Sreeshan A."/>
            <person name="Augustine A."/>
        </authorList>
    </citation>
    <scope>NUCLEOTIDE SEQUENCE</scope>
    <source>
        <tissue evidence="1">Leaf</tissue>
    </source>
</reference>
<accession>A0A2P2IKI9</accession>
<dbReference type="EMBL" id="GGEC01001220">
    <property type="protein sequence ID" value="MBW81703.1"/>
    <property type="molecule type" value="Transcribed_RNA"/>
</dbReference>
<dbReference type="AlphaFoldDB" id="A0A2P2IKI9"/>
<protein>
    <submittedName>
        <fullName evidence="1">Uncharacterized protein</fullName>
    </submittedName>
</protein>
<organism evidence="1">
    <name type="scientific">Rhizophora mucronata</name>
    <name type="common">Asiatic mangrove</name>
    <dbReference type="NCBI Taxonomy" id="61149"/>
    <lineage>
        <taxon>Eukaryota</taxon>
        <taxon>Viridiplantae</taxon>
        <taxon>Streptophyta</taxon>
        <taxon>Embryophyta</taxon>
        <taxon>Tracheophyta</taxon>
        <taxon>Spermatophyta</taxon>
        <taxon>Magnoliopsida</taxon>
        <taxon>eudicotyledons</taxon>
        <taxon>Gunneridae</taxon>
        <taxon>Pentapetalae</taxon>
        <taxon>rosids</taxon>
        <taxon>fabids</taxon>
        <taxon>Malpighiales</taxon>
        <taxon>Rhizophoraceae</taxon>
        <taxon>Rhizophora</taxon>
    </lineage>
</organism>
<proteinExistence type="predicted"/>
<sequence>MYSVSFFSKNLNRLLWSSSDTSASANFFSSTIRLQIKINVNTHKYHISNFTTQLVKTTQKLLNILVHHKAY</sequence>